<comment type="subcellular location">
    <subcellularLocation>
        <location evidence="1">Cell outer membrane</location>
        <topology evidence="1">Multi-pass membrane protein</topology>
    </subcellularLocation>
</comment>
<protein>
    <recommendedName>
        <fullName evidence="3">TonB-dependent receptor plug domain-containing protein</fullName>
    </recommendedName>
</protein>
<keyword evidence="2" id="KW-1133">Transmembrane helix</keyword>
<dbReference type="Proteomes" id="UP000027821">
    <property type="component" value="Unassembled WGS sequence"/>
</dbReference>
<gene>
    <name evidence="4" type="ORF">EL17_22140</name>
</gene>
<sequence>MKGKTSIYIAAHLGVLIWMSAFISYQNDPIETIKNSLNTYRVNYAPEKVYVHHDKPYYMAGEMLWFKAYVVDDITKKPTNKSGVLYIDLYNDSNDLIERLTLPIADGEAIGDINLPDDLEEGMYRLSALTEYMRNFGGDTFFEKEIFVFAANEPLGHAGATPEPSLDLQFFPESGELIAGLNNTVAFKAIDENGFGVPVTASLFDDNGKKVLDFSDEHTGMGSFRFIPARDIAYHAKINFRDGRTIDYPLPTSMGEGTVLHVDETSDPEHILIEITSNSGDSALLRLFAIANQNLLHSEELITPSDQKFNTRIPKSVLPTGIMRLTLTNADGAPLAERLVFVNHPESHVISINLSDNEIGKREEVTLDMGLEADHGLARISISVTADSLVQKPPHAENIKTYLLLSADLKGFIESPGYYFEDDGLERQLALRHLMMTQGWRKFGWNDMITQAFPSIQYGIEPDLNIRGRLVNRRGEPIPNGQALLFLKDRAQTFITTETNKEGYFTFRGFYFTGNIQVVIQGSDDKGRTEGVEVQMLEKGTFPLIAENLIRLPDNFETKLPERYVADTHKQFEGIGSASAEMDLQALLLEEIVVEGRAEVIKPFKLHQRADAVLYRNRLPVSPSGNILESLQGRVAGLNITRTGMNEFRAVIRGQGTPLYLLDGMPIPEETMQMINQFDINRIEILKTPGTAGIYGGRASGGVIALFTDPGYEEVADSDTGKHIIVERISGFNKIREFYIPSLDRPVHNKMPDLRSTIYWNPSITLDSQQTKSINFTTADTPGNYRITIEGITDNGHPLFREYIFRVN</sequence>
<dbReference type="InterPro" id="IPR012910">
    <property type="entry name" value="Plug_dom"/>
</dbReference>
<dbReference type="InterPro" id="IPR037066">
    <property type="entry name" value="Plug_dom_sf"/>
</dbReference>
<dbReference type="EMBL" id="JMIH01000004">
    <property type="protein sequence ID" value="KEO75729.1"/>
    <property type="molecule type" value="Genomic_DNA"/>
</dbReference>
<comment type="similarity">
    <text evidence="1">Belongs to the TonB-dependent receptor family.</text>
</comment>
<feature type="transmembrane region" description="Helical" evidence="2">
    <location>
        <begin position="7"/>
        <end position="25"/>
    </location>
</feature>
<evidence type="ECO:0000313" key="5">
    <source>
        <dbReference type="Proteomes" id="UP000027821"/>
    </source>
</evidence>
<evidence type="ECO:0000313" key="4">
    <source>
        <dbReference type="EMBL" id="KEO75729.1"/>
    </source>
</evidence>
<dbReference type="PROSITE" id="PS52016">
    <property type="entry name" value="TONB_DEPENDENT_REC_3"/>
    <property type="match status" value="1"/>
</dbReference>
<keyword evidence="5" id="KW-1185">Reference proteome</keyword>
<dbReference type="SUPFAM" id="SSF56935">
    <property type="entry name" value="Porins"/>
    <property type="match status" value="1"/>
</dbReference>
<keyword evidence="1" id="KW-1134">Transmembrane beta strand</keyword>
<keyword evidence="1" id="KW-0813">Transport</keyword>
<evidence type="ECO:0000259" key="3">
    <source>
        <dbReference type="Pfam" id="PF07715"/>
    </source>
</evidence>
<keyword evidence="1" id="KW-0998">Cell outer membrane</keyword>
<accession>A0A074L3I2</accession>
<dbReference type="STRING" id="1048983.EL17_22140"/>
<reference evidence="4 5" key="1">
    <citation type="submission" date="2014-04" db="EMBL/GenBank/DDBJ databases">
        <title>Characterization and application of a salt tolerant electro-active bacterium.</title>
        <authorList>
            <person name="Yang L."/>
            <person name="Wei S."/>
            <person name="Tay Q.X.M."/>
        </authorList>
    </citation>
    <scope>NUCLEOTIDE SEQUENCE [LARGE SCALE GENOMIC DNA]</scope>
    <source>
        <strain evidence="4 5">LY1</strain>
    </source>
</reference>
<dbReference type="Gene3D" id="2.60.40.1930">
    <property type="match status" value="1"/>
</dbReference>
<dbReference type="RefSeq" id="WP_035068599.1">
    <property type="nucleotide sequence ID" value="NZ_JMIH01000004.1"/>
</dbReference>
<organism evidence="4 5">
    <name type="scientific">Anditalea andensis</name>
    <dbReference type="NCBI Taxonomy" id="1048983"/>
    <lineage>
        <taxon>Bacteria</taxon>
        <taxon>Pseudomonadati</taxon>
        <taxon>Bacteroidota</taxon>
        <taxon>Cytophagia</taxon>
        <taxon>Cytophagales</taxon>
        <taxon>Cytophagaceae</taxon>
        <taxon>Anditalea</taxon>
    </lineage>
</organism>
<comment type="caution">
    <text evidence="4">The sequence shown here is derived from an EMBL/GenBank/DDBJ whole genome shotgun (WGS) entry which is preliminary data.</text>
</comment>
<keyword evidence="1 2" id="KW-0812">Transmembrane</keyword>
<evidence type="ECO:0000256" key="2">
    <source>
        <dbReference type="SAM" id="Phobius"/>
    </source>
</evidence>
<dbReference type="InterPro" id="IPR039426">
    <property type="entry name" value="TonB-dep_rcpt-like"/>
</dbReference>
<name>A0A074L3I2_9BACT</name>
<dbReference type="GO" id="GO:0009279">
    <property type="term" value="C:cell outer membrane"/>
    <property type="evidence" value="ECO:0007669"/>
    <property type="project" value="UniProtKB-SubCell"/>
</dbReference>
<dbReference type="Pfam" id="PF07715">
    <property type="entry name" value="Plug"/>
    <property type="match status" value="1"/>
</dbReference>
<keyword evidence="1 2" id="KW-0472">Membrane</keyword>
<dbReference type="AlphaFoldDB" id="A0A074L3I2"/>
<feature type="domain" description="TonB-dependent receptor plug" evidence="3">
    <location>
        <begin position="613"/>
        <end position="703"/>
    </location>
</feature>
<proteinExistence type="inferred from homology"/>
<evidence type="ECO:0000256" key="1">
    <source>
        <dbReference type="PROSITE-ProRule" id="PRU01360"/>
    </source>
</evidence>
<dbReference type="Gene3D" id="2.170.130.10">
    <property type="entry name" value="TonB-dependent receptor, plug domain"/>
    <property type="match status" value="1"/>
</dbReference>
<dbReference type="OrthoDB" id="679547at2"/>
<dbReference type="eggNOG" id="COG2373">
    <property type="taxonomic scope" value="Bacteria"/>
</dbReference>